<keyword evidence="2" id="KW-0812">Transmembrane</keyword>
<comment type="caution">
    <text evidence="3">The sequence shown here is derived from an EMBL/GenBank/DDBJ whole genome shotgun (WGS) entry which is preliminary data.</text>
</comment>
<gene>
    <name evidence="3" type="ORF">ACFQEV_11545</name>
</gene>
<dbReference type="EMBL" id="JBHSXH010000015">
    <property type="protein sequence ID" value="MFC6825618.1"/>
    <property type="molecule type" value="Genomic_DNA"/>
</dbReference>
<feature type="transmembrane region" description="Helical" evidence="2">
    <location>
        <begin position="12"/>
        <end position="34"/>
    </location>
</feature>
<keyword evidence="4" id="KW-1185">Reference proteome</keyword>
<feature type="region of interest" description="Disordered" evidence="1">
    <location>
        <begin position="136"/>
        <end position="303"/>
    </location>
</feature>
<dbReference type="AlphaFoldDB" id="A0ABD5U3H9"/>
<feature type="compositionally biased region" description="Basic and acidic residues" evidence="1">
    <location>
        <begin position="148"/>
        <end position="170"/>
    </location>
</feature>
<dbReference type="Proteomes" id="UP001596408">
    <property type="component" value="Unassembled WGS sequence"/>
</dbReference>
<name>A0ABD5U3H9_9EURY</name>
<dbReference type="RefSeq" id="WP_379696013.1">
    <property type="nucleotide sequence ID" value="NZ_JBHSXH010000015.1"/>
</dbReference>
<evidence type="ECO:0000256" key="2">
    <source>
        <dbReference type="SAM" id="Phobius"/>
    </source>
</evidence>
<feature type="transmembrane region" description="Helical" evidence="2">
    <location>
        <begin position="46"/>
        <end position="69"/>
    </location>
</feature>
<protein>
    <recommendedName>
        <fullName evidence="5">Alkaline shock response membrane anchor protein AmaP</fullName>
    </recommendedName>
</protein>
<reference evidence="3 4" key="1">
    <citation type="journal article" date="2019" name="Int. J. Syst. Evol. Microbiol.">
        <title>The Global Catalogue of Microorganisms (GCM) 10K type strain sequencing project: providing services to taxonomists for standard genome sequencing and annotation.</title>
        <authorList>
            <consortium name="The Broad Institute Genomics Platform"/>
            <consortium name="The Broad Institute Genome Sequencing Center for Infectious Disease"/>
            <person name="Wu L."/>
            <person name="Ma J."/>
        </authorList>
    </citation>
    <scope>NUCLEOTIDE SEQUENCE [LARGE SCALE GENOMIC DNA]</scope>
    <source>
        <strain evidence="3 4">YIM 94188</strain>
    </source>
</reference>
<proteinExistence type="predicted"/>
<sequence length="303" mass="31190">MRPRDAVRSAARYHLRAFVPTAVGVGLAGVGLWFGLRGGGTLSPTALAASGRVVPTALLVGVGLLVAAFGRTAARLAATADLVAVEVEDARGGDDGIDPDDLRETVSLAVQHAVADTMDVASDQIEENVEDAVSRALAERGGSGAADSVRKVVDPTGEREVRELDERPPSADRPSAGSVNGDVTADGPPADPLAERPRGDEETHDPLSEASRRASERMQSLLDDDNSEFPAEASPDAPADGAEILTDDGDDGGEESRLPDGSTATADDAEIIDGDRRDGEATGEEAADADAGMVFGTELKDAE</sequence>
<keyword evidence="2" id="KW-1133">Transmembrane helix</keyword>
<evidence type="ECO:0000256" key="1">
    <source>
        <dbReference type="SAM" id="MobiDB-lite"/>
    </source>
</evidence>
<evidence type="ECO:0008006" key="5">
    <source>
        <dbReference type="Google" id="ProtNLM"/>
    </source>
</evidence>
<evidence type="ECO:0000313" key="4">
    <source>
        <dbReference type="Proteomes" id="UP001596408"/>
    </source>
</evidence>
<accession>A0ABD5U3H9</accession>
<organism evidence="3 4">
    <name type="scientific">Halopelagius fulvigenes</name>
    <dbReference type="NCBI Taxonomy" id="1198324"/>
    <lineage>
        <taxon>Archaea</taxon>
        <taxon>Methanobacteriati</taxon>
        <taxon>Methanobacteriota</taxon>
        <taxon>Stenosarchaea group</taxon>
        <taxon>Halobacteria</taxon>
        <taxon>Halobacteriales</taxon>
        <taxon>Haloferacaceae</taxon>
    </lineage>
</organism>
<evidence type="ECO:0000313" key="3">
    <source>
        <dbReference type="EMBL" id="MFC6825618.1"/>
    </source>
</evidence>
<keyword evidence="2" id="KW-0472">Membrane</keyword>
<feature type="compositionally biased region" description="Basic and acidic residues" evidence="1">
    <location>
        <begin position="193"/>
        <end position="216"/>
    </location>
</feature>